<gene>
    <name evidence="4" type="ORF">Airi02_024530</name>
</gene>
<dbReference type="Pfam" id="PF26056">
    <property type="entry name" value="DUF8017"/>
    <property type="match status" value="1"/>
</dbReference>
<proteinExistence type="predicted"/>
<keyword evidence="2" id="KW-1133">Transmembrane helix</keyword>
<organism evidence="4 5">
    <name type="scientific">Actinoallomurus iriomotensis</name>
    <dbReference type="NCBI Taxonomy" id="478107"/>
    <lineage>
        <taxon>Bacteria</taxon>
        <taxon>Bacillati</taxon>
        <taxon>Actinomycetota</taxon>
        <taxon>Actinomycetes</taxon>
        <taxon>Streptosporangiales</taxon>
        <taxon>Thermomonosporaceae</taxon>
        <taxon>Actinoallomurus</taxon>
    </lineage>
</organism>
<reference evidence="4" key="1">
    <citation type="submission" date="2023-03" db="EMBL/GenBank/DDBJ databases">
        <title>Actinoallomurus iriomotensis NBRC 103684.</title>
        <authorList>
            <person name="Ichikawa N."/>
            <person name="Sato H."/>
            <person name="Tonouchi N."/>
        </authorList>
    </citation>
    <scope>NUCLEOTIDE SEQUENCE</scope>
    <source>
        <strain evidence="4">NBRC 103684</strain>
    </source>
</reference>
<evidence type="ECO:0000313" key="5">
    <source>
        <dbReference type="Proteomes" id="UP001165074"/>
    </source>
</evidence>
<keyword evidence="5" id="KW-1185">Reference proteome</keyword>
<feature type="region of interest" description="Disordered" evidence="1">
    <location>
        <begin position="1"/>
        <end position="42"/>
    </location>
</feature>
<feature type="region of interest" description="Disordered" evidence="1">
    <location>
        <begin position="77"/>
        <end position="105"/>
    </location>
</feature>
<dbReference type="AlphaFoldDB" id="A0A9W6RZT4"/>
<keyword evidence="2" id="KW-0472">Membrane</keyword>
<sequence length="293" mass="29883">MRGMVWRDGGQRSGRSRHRGRADRGSPYGENEDFDGMTFLPPLPPERSPAGVRAVVVVLVILLVGGGVALAVAGAEGHGRRAVAGSSPSPDASRLPSYVPSAPPSARAKVPGWHAVVAVKHGLTYDVPPSTWAVKSADTIVGFEDPNGRPEVAGSGVAIYKEGYCPGHSGSWRAQTAVAGYGESDPAAAANDAARTWATYGYAPGTGGSAPTVTLSAPKPLTAGGSQAMEVTATATVHDDEPCSPPRGVVHAVAVPLKGGEVSVLIVIADQGVPDATSDTDLEKIARSARPTS</sequence>
<accession>A0A9W6RZT4</accession>
<evidence type="ECO:0000259" key="3">
    <source>
        <dbReference type="Pfam" id="PF26056"/>
    </source>
</evidence>
<feature type="domain" description="DUF8017" evidence="3">
    <location>
        <begin position="107"/>
        <end position="292"/>
    </location>
</feature>
<feature type="transmembrane region" description="Helical" evidence="2">
    <location>
        <begin position="50"/>
        <end position="73"/>
    </location>
</feature>
<dbReference type="EMBL" id="BSTK01000003">
    <property type="protein sequence ID" value="GLY84524.1"/>
    <property type="molecule type" value="Genomic_DNA"/>
</dbReference>
<comment type="caution">
    <text evidence="4">The sequence shown here is derived from an EMBL/GenBank/DDBJ whole genome shotgun (WGS) entry which is preliminary data.</text>
</comment>
<dbReference type="InterPro" id="IPR058330">
    <property type="entry name" value="DUF8017"/>
</dbReference>
<evidence type="ECO:0000256" key="1">
    <source>
        <dbReference type="SAM" id="MobiDB-lite"/>
    </source>
</evidence>
<evidence type="ECO:0000256" key="2">
    <source>
        <dbReference type="SAM" id="Phobius"/>
    </source>
</evidence>
<name>A0A9W6RZT4_9ACTN</name>
<protein>
    <recommendedName>
        <fullName evidence="3">DUF8017 domain-containing protein</fullName>
    </recommendedName>
</protein>
<dbReference type="Proteomes" id="UP001165074">
    <property type="component" value="Unassembled WGS sequence"/>
</dbReference>
<evidence type="ECO:0000313" key="4">
    <source>
        <dbReference type="EMBL" id="GLY84524.1"/>
    </source>
</evidence>
<keyword evidence="2" id="KW-0812">Transmembrane</keyword>